<keyword evidence="5" id="KW-0677">Repeat</keyword>
<dbReference type="AlphaFoldDB" id="A0A316U5R5"/>
<dbReference type="InterPro" id="IPR050391">
    <property type="entry name" value="Mito_Metabolite_Transporter"/>
</dbReference>
<dbReference type="EMBL" id="KZ819329">
    <property type="protein sequence ID" value="PWN20178.1"/>
    <property type="molecule type" value="Genomic_DNA"/>
</dbReference>
<evidence type="ECO:0000256" key="6">
    <source>
        <dbReference type="ARBA" id="ARBA00022989"/>
    </source>
</evidence>
<dbReference type="InterPro" id="IPR018108">
    <property type="entry name" value="MCP_transmembrane"/>
</dbReference>
<accession>A0A316U5R5</accession>
<organism evidence="12 13">
    <name type="scientific">Pseudomicrostroma glucosiphilum</name>
    <dbReference type="NCBI Taxonomy" id="1684307"/>
    <lineage>
        <taxon>Eukaryota</taxon>
        <taxon>Fungi</taxon>
        <taxon>Dikarya</taxon>
        <taxon>Basidiomycota</taxon>
        <taxon>Ustilaginomycotina</taxon>
        <taxon>Exobasidiomycetes</taxon>
        <taxon>Microstromatales</taxon>
        <taxon>Microstromatales incertae sedis</taxon>
        <taxon>Pseudomicrostroma</taxon>
    </lineage>
</organism>
<evidence type="ECO:0000256" key="2">
    <source>
        <dbReference type="ARBA" id="ARBA00006375"/>
    </source>
</evidence>
<feature type="compositionally biased region" description="Low complexity" evidence="11">
    <location>
        <begin position="1"/>
        <end position="12"/>
    </location>
</feature>
<keyword evidence="6" id="KW-1133">Transmembrane helix</keyword>
<evidence type="ECO:0000256" key="11">
    <source>
        <dbReference type="SAM" id="MobiDB-lite"/>
    </source>
</evidence>
<evidence type="ECO:0000256" key="10">
    <source>
        <dbReference type="RuleBase" id="RU000488"/>
    </source>
</evidence>
<keyword evidence="4 9" id="KW-0812">Transmembrane</keyword>
<evidence type="ECO:0000256" key="8">
    <source>
        <dbReference type="ARBA" id="ARBA00023136"/>
    </source>
</evidence>
<dbReference type="GO" id="GO:0055085">
    <property type="term" value="P:transmembrane transport"/>
    <property type="evidence" value="ECO:0007669"/>
    <property type="project" value="InterPro"/>
</dbReference>
<comment type="similarity">
    <text evidence="2 10">Belongs to the mitochondrial carrier (TC 2.A.29) family.</text>
</comment>
<protein>
    <submittedName>
        <fullName evidence="12">Mitochondrial carrier</fullName>
    </submittedName>
</protein>
<dbReference type="PANTHER" id="PTHR45618">
    <property type="entry name" value="MITOCHONDRIAL DICARBOXYLATE CARRIER-RELATED"/>
    <property type="match status" value="1"/>
</dbReference>
<evidence type="ECO:0000256" key="3">
    <source>
        <dbReference type="ARBA" id="ARBA00022448"/>
    </source>
</evidence>
<evidence type="ECO:0000313" key="12">
    <source>
        <dbReference type="EMBL" id="PWN20178.1"/>
    </source>
</evidence>
<gene>
    <name evidence="12" type="ORF">BCV69DRAFT_249844</name>
</gene>
<evidence type="ECO:0000313" key="13">
    <source>
        <dbReference type="Proteomes" id="UP000245942"/>
    </source>
</evidence>
<dbReference type="Proteomes" id="UP000245942">
    <property type="component" value="Unassembled WGS sequence"/>
</dbReference>
<keyword evidence="3 10" id="KW-0813">Transport</keyword>
<keyword evidence="7" id="KW-0496">Mitochondrion</keyword>
<name>A0A316U5R5_9BASI</name>
<feature type="repeat" description="Solcar" evidence="9">
    <location>
        <begin position="32"/>
        <end position="117"/>
    </location>
</feature>
<feature type="repeat" description="Solcar" evidence="9">
    <location>
        <begin position="127"/>
        <end position="215"/>
    </location>
</feature>
<evidence type="ECO:0000256" key="5">
    <source>
        <dbReference type="ARBA" id="ARBA00022737"/>
    </source>
</evidence>
<keyword evidence="8 9" id="KW-0472">Membrane</keyword>
<feature type="repeat" description="Solcar" evidence="9">
    <location>
        <begin position="225"/>
        <end position="314"/>
    </location>
</feature>
<dbReference type="GO" id="GO:0031966">
    <property type="term" value="C:mitochondrial membrane"/>
    <property type="evidence" value="ECO:0007669"/>
    <property type="project" value="UniProtKB-SubCell"/>
</dbReference>
<dbReference type="InterPro" id="IPR002067">
    <property type="entry name" value="MCP"/>
</dbReference>
<dbReference type="GeneID" id="37012093"/>
<comment type="subcellular location">
    <subcellularLocation>
        <location evidence="1">Mitochondrion membrane</location>
        <topology evidence="1">Multi-pass membrane protein</topology>
    </subcellularLocation>
</comment>
<dbReference type="PROSITE" id="PS50920">
    <property type="entry name" value="SOLCAR"/>
    <property type="match status" value="3"/>
</dbReference>
<dbReference type="OrthoDB" id="756301at2759"/>
<dbReference type="Gene3D" id="1.50.40.10">
    <property type="entry name" value="Mitochondrial carrier domain"/>
    <property type="match status" value="1"/>
</dbReference>
<dbReference type="SUPFAM" id="SSF103506">
    <property type="entry name" value="Mitochondrial carrier"/>
    <property type="match status" value="1"/>
</dbReference>
<dbReference type="Pfam" id="PF00153">
    <property type="entry name" value="Mito_carr"/>
    <property type="match status" value="3"/>
</dbReference>
<dbReference type="PRINTS" id="PR00784">
    <property type="entry name" value="MTUNCOUPLING"/>
</dbReference>
<proteinExistence type="inferred from homology"/>
<evidence type="ECO:0000256" key="7">
    <source>
        <dbReference type="ARBA" id="ARBA00023128"/>
    </source>
</evidence>
<reference evidence="12 13" key="1">
    <citation type="journal article" date="2018" name="Mol. Biol. Evol.">
        <title>Broad Genomic Sampling Reveals a Smut Pathogenic Ancestry of the Fungal Clade Ustilaginomycotina.</title>
        <authorList>
            <person name="Kijpornyongpan T."/>
            <person name="Mondo S.J."/>
            <person name="Barry K."/>
            <person name="Sandor L."/>
            <person name="Lee J."/>
            <person name="Lipzen A."/>
            <person name="Pangilinan J."/>
            <person name="LaButti K."/>
            <person name="Hainaut M."/>
            <person name="Henrissat B."/>
            <person name="Grigoriev I.V."/>
            <person name="Spatafora J.W."/>
            <person name="Aime M.C."/>
        </authorList>
    </citation>
    <scope>NUCLEOTIDE SEQUENCE [LARGE SCALE GENOMIC DNA]</scope>
    <source>
        <strain evidence="12 13">MCA 4718</strain>
    </source>
</reference>
<keyword evidence="13" id="KW-1185">Reference proteome</keyword>
<feature type="region of interest" description="Disordered" evidence="11">
    <location>
        <begin position="1"/>
        <end position="24"/>
    </location>
</feature>
<dbReference type="RefSeq" id="XP_025347338.1">
    <property type="nucleotide sequence ID" value="XM_025490359.1"/>
</dbReference>
<sequence length="320" mass="34666">MSRSIPTPSTSLQEEESLSSARPKVVPHSPRYITTATFFSAGLANVLSAVCTNPADVIKVRQQLLLTRTRASFPSIAAAMVRSEGLRGLWSGVTASMYREGTYSTIRMGGYEPAKKFYAKQLGFGADGFGNKLLAGITSGAIGAAISTPTDLMKVRMQAARPDGRPPYRTTLHGFVEVYRQGGVRAMWRGIWPNTIRAAVLTSSQIATYDEVKIWLKGGSLNMHEGIKLHLTSSMIAGFVCSAASQPIDVLKTRLMSISKMPAHLPRPNALAHLGELLRNEGPMALWKGFGMCWARLGSHTVISLTLFEGFRGLLGVKPL</sequence>
<evidence type="ECO:0000256" key="1">
    <source>
        <dbReference type="ARBA" id="ARBA00004225"/>
    </source>
</evidence>
<dbReference type="InterPro" id="IPR023395">
    <property type="entry name" value="MCP_dom_sf"/>
</dbReference>
<evidence type="ECO:0000256" key="4">
    <source>
        <dbReference type="ARBA" id="ARBA00022692"/>
    </source>
</evidence>
<evidence type="ECO:0000256" key="9">
    <source>
        <dbReference type="PROSITE-ProRule" id="PRU00282"/>
    </source>
</evidence>
<dbReference type="STRING" id="1684307.A0A316U5R5"/>